<dbReference type="SUPFAM" id="SSF56801">
    <property type="entry name" value="Acetyl-CoA synthetase-like"/>
    <property type="match status" value="1"/>
</dbReference>
<dbReference type="PANTHER" id="PTHR43845:SF1">
    <property type="entry name" value="BLR5969 PROTEIN"/>
    <property type="match status" value="1"/>
</dbReference>
<name>A0A6N4W5A2_9MYCO</name>
<accession>A0A6N4W5A2</accession>
<dbReference type="AlphaFoldDB" id="A0A6N4W5A2"/>
<sequence length="420" mass="47444">MPRPELERLQEERILELVPYAYERSAFYREVWDEAGVKPSDIKSIADFKERIPFINKDMVRDFRERHGDSYGGLLCVDPGELTAIGSSSGTTGDPTFFSEKFDQWMPLMVGWLRAMWEHGLRPGDHAITGSATFRGASGHEHRLLGVIPIALDSWFGEWNAVLDAITQYDVRQVHVLGPLLSELERISHQRDMREALAPLKFMTFAGEPMGSRMQRTIREDWDTELVLWTSAGDTGTAWECKQHDGYHLYEDTVFVEDLNPLGPEPVAEGDVGELVTTDLDNNIAPLIRFRAEDLVRVSRQACGCGRTHARMWPLGRAGDETIVQGRSVMPLEVWAVIEQFDETRSALFQIVRPHREVDVLHLRVGYASEQTASADELRERLSAAVFEAIEVTPTLELVEERELAARTSSAAKIPRIAKS</sequence>
<dbReference type="Gene3D" id="3.40.50.12780">
    <property type="entry name" value="N-terminal domain of ligase-like"/>
    <property type="match status" value="1"/>
</dbReference>
<dbReference type="EMBL" id="AP022620">
    <property type="protein sequence ID" value="BBZ77130.1"/>
    <property type="molecule type" value="Genomic_DNA"/>
</dbReference>
<gene>
    <name evidence="1" type="primary">paaK_2</name>
    <name evidence="1" type="ORF">MANY_24670</name>
</gene>
<evidence type="ECO:0000313" key="2">
    <source>
        <dbReference type="Proteomes" id="UP000467249"/>
    </source>
</evidence>
<evidence type="ECO:0000313" key="1">
    <source>
        <dbReference type="EMBL" id="BBZ77130.1"/>
    </source>
</evidence>
<dbReference type="Proteomes" id="UP000467249">
    <property type="component" value="Chromosome"/>
</dbReference>
<dbReference type="GO" id="GO:0016874">
    <property type="term" value="F:ligase activity"/>
    <property type="evidence" value="ECO:0007669"/>
    <property type="project" value="UniProtKB-KW"/>
</dbReference>
<dbReference type="KEGG" id="many:MANY_24670"/>
<keyword evidence="2" id="KW-1185">Reference proteome</keyword>
<dbReference type="Gene3D" id="3.30.300.30">
    <property type="match status" value="1"/>
</dbReference>
<keyword evidence="1" id="KW-0436">Ligase</keyword>
<proteinExistence type="predicted"/>
<reference evidence="1 2" key="1">
    <citation type="journal article" date="2019" name="Emerg. Microbes Infect.">
        <title>Comprehensive subspecies identification of 175 nontuberculous mycobacteria species based on 7547 genomic profiles.</title>
        <authorList>
            <person name="Matsumoto Y."/>
            <person name="Kinjo T."/>
            <person name="Motooka D."/>
            <person name="Nabeya D."/>
            <person name="Jung N."/>
            <person name="Uechi K."/>
            <person name="Horii T."/>
            <person name="Iida T."/>
            <person name="Fujita J."/>
            <person name="Nakamura S."/>
        </authorList>
    </citation>
    <scope>NUCLEOTIDE SEQUENCE [LARGE SCALE GENOMIC DNA]</scope>
    <source>
        <strain evidence="1 2">JCM 30275</strain>
    </source>
</reference>
<dbReference type="PANTHER" id="PTHR43845">
    <property type="entry name" value="BLR5969 PROTEIN"/>
    <property type="match status" value="1"/>
</dbReference>
<organism evidence="1 2">
    <name type="scientific">Mycolicibacterium anyangense</name>
    <dbReference type="NCBI Taxonomy" id="1431246"/>
    <lineage>
        <taxon>Bacteria</taxon>
        <taxon>Bacillati</taxon>
        <taxon>Actinomycetota</taxon>
        <taxon>Actinomycetes</taxon>
        <taxon>Mycobacteriales</taxon>
        <taxon>Mycobacteriaceae</taxon>
        <taxon>Mycolicibacterium</taxon>
    </lineage>
</organism>
<protein>
    <submittedName>
        <fullName evidence="1">Phenylacetate--CoA ligase</fullName>
    </submittedName>
</protein>
<dbReference type="InterPro" id="IPR045851">
    <property type="entry name" value="AMP-bd_C_sf"/>
</dbReference>
<dbReference type="InterPro" id="IPR042099">
    <property type="entry name" value="ANL_N_sf"/>
</dbReference>